<proteinExistence type="predicted"/>
<accession>A0ACC0V3U1</accession>
<keyword evidence="2" id="KW-1185">Reference proteome</keyword>
<protein>
    <submittedName>
        <fullName evidence="1">Uncharacterized protein</fullName>
    </submittedName>
</protein>
<gene>
    <name evidence="1" type="ORF">N3K66_002921</name>
</gene>
<sequence>MAPAGVAVTQGLAQLRGALGTFADQVGGAHRQTVIAAAAAVQHVEQMRNSNILPSEEEWKDAVAEAMRLTSEAAGYVQDRSGEAAKYSRDNPAHAALIAAGVTLLAVPGVITVPVTGILGLVGFTGQGVLAGSTAAAIQSGIGNVVAGSVFAFGQSFAAGGQALAALNGIVQVGGAATSIAGMGGWLKDRMEPIYNGYVFNSNAEAIRLVFSAILALLSAFALTPILNLFGISPAGISGAFAGAVAMVAIGTMNYCLTMALKRAWEEAMG</sequence>
<evidence type="ECO:0000313" key="2">
    <source>
        <dbReference type="Proteomes" id="UP001163324"/>
    </source>
</evidence>
<dbReference type="EMBL" id="CM047942">
    <property type="protein sequence ID" value="KAI9901104.1"/>
    <property type="molecule type" value="Genomic_DNA"/>
</dbReference>
<dbReference type="Proteomes" id="UP001163324">
    <property type="component" value="Chromosome 3"/>
</dbReference>
<comment type="caution">
    <text evidence="1">The sequence shown here is derived from an EMBL/GenBank/DDBJ whole genome shotgun (WGS) entry which is preliminary data.</text>
</comment>
<reference evidence="1" key="1">
    <citation type="submission" date="2022-10" db="EMBL/GenBank/DDBJ databases">
        <title>Complete Genome of Trichothecium roseum strain YXFP-22015, a Plant Pathogen Isolated from Citrus.</title>
        <authorList>
            <person name="Wang Y."/>
            <person name="Zhu L."/>
        </authorList>
    </citation>
    <scope>NUCLEOTIDE SEQUENCE</scope>
    <source>
        <strain evidence="1">YXFP-22015</strain>
    </source>
</reference>
<name>A0ACC0V3U1_9HYPO</name>
<evidence type="ECO:0000313" key="1">
    <source>
        <dbReference type="EMBL" id="KAI9901104.1"/>
    </source>
</evidence>
<organism evidence="1 2">
    <name type="scientific">Trichothecium roseum</name>
    <dbReference type="NCBI Taxonomy" id="47278"/>
    <lineage>
        <taxon>Eukaryota</taxon>
        <taxon>Fungi</taxon>
        <taxon>Dikarya</taxon>
        <taxon>Ascomycota</taxon>
        <taxon>Pezizomycotina</taxon>
        <taxon>Sordariomycetes</taxon>
        <taxon>Hypocreomycetidae</taxon>
        <taxon>Hypocreales</taxon>
        <taxon>Hypocreales incertae sedis</taxon>
        <taxon>Trichothecium</taxon>
    </lineage>
</organism>